<dbReference type="AlphaFoldDB" id="A0AAW9DTZ3"/>
<proteinExistence type="predicted"/>
<keyword evidence="3" id="KW-1185">Reference proteome</keyword>
<feature type="transmembrane region" description="Helical" evidence="1">
    <location>
        <begin position="6"/>
        <end position="24"/>
    </location>
</feature>
<evidence type="ECO:0000313" key="2">
    <source>
        <dbReference type="EMBL" id="MDX5932533.1"/>
    </source>
</evidence>
<sequence length="40" mass="4257">MNRNFLTLIGATFGMFAVFVRLALTAFRRAGAAPSASDHG</sequence>
<dbReference type="EMBL" id="JAWXYB010000018">
    <property type="protein sequence ID" value="MDX5932533.1"/>
    <property type="molecule type" value="Genomic_DNA"/>
</dbReference>
<keyword evidence="1" id="KW-0812">Transmembrane</keyword>
<keyword evidence="1" id="KW-0472">Membrane</keyword>
<name>A0AAW9DTZ3_ACIAO</name>
<keyword evidence="1" id="KW-1133">Transmembrane helix</keyword>
<reference evidence="2 3" key="1">
    <citation type="submission" date="2023-11" db="EMBL/GenBank/DDBJ databases">
        <title>MicrobeMod: A computational toolkit for identifying prokaryotic methylation and restriction-modification with nanopore sequencing.</title>
        <authorList>
            <person name="Crits-Christoph A."/>
            <person name="Kang S.C."/>
            <person name="Lee H."/>
            <person name="Ostrov N."/>
        </authorList>
    </citation>
    <scope>NUCLEOTIDE SEQUENCE [LARGE SCALE GENOMIC DNA]</scope>
    <source>
        <strain evidence="2 3">DSMZ 700</strain>
    </source>
</reference>
<evidence type="ECO:0000256" key="1">
    <source>
        <dbReference type="SAM" id="Phobius"/>
    </source>
</evidence>
<protein>
    <submittedName>
        <fullName evidence="2">Uncharacterized protein</fullName>
    </submittedName>
</protein>
<accession>A0AAW9DTZ3</accession>
<organism evidence="2 3">
    <name type="scientific">Acidiphilium acidophilum</name>
    <name type="common">Thiobacillus acidophilus</name>
    <dbReference type="NCBI Taxonomy" id="76588"/>
    <lineage>
        <taxon>Bacteria</taxon>
        <taxon>Pseudomonadati</taxon>
        <taxon>Pseudomonadota</taxon>
        <taxon>Alphaproteobacteria</taxon>
        <taxon>Acetobacterales</taxon>
        <taxon>Acidocellaceae</taxon>
        <taxon>Acidiphilium</taxon>
    </lineage>
</organism>
<evidence type="ECO:0000313" key="3">
    <source>
        <dbReference type="Proteomes" id="UP001279553"/>
    </source>
</evidence>
<dbReference type="Proteomes" id="UP001279553">
    <property type="component" value="Unassembled WGS sequence"/>
</dbReference>
<dbReference type="RefSeq" id="WP_319615388.1">
    <property type="nucleotide sequence ID" value="NZ_JAWXYB010000018.1"/>
</dbReference>
<comment type="caution">
    <text evidence="2">The sequence shown here is derived from an EMBL/GenBank/DDBJ whole genome shotgun (WGS) entry which is preliminary data.</text>
</comment>
<gene>
    <name evidence="2" type="ORF">SIL87_17385</name>
</gene>